<dbReference type="EMBL" id="CAEZYF010000026">
    <property type="protein sequence ID" value="CAB4741802.1"/>
    <property type="molecule type" value="Genomic_DNA"/>
</dbReference>
<dbReference type="EMBL" id="CAFBOL010000002">
    <property type="protein sequence ID" value="CAB4971561.1"/>
    <property type="molecule type" value="Genomic_DNA"/>
</dbReference>
<name>A0A6J6A6C5_9ZZZZ</name>
<evidence type="ECO:0000256" key="1">
    <source>
        <dbReference type="SAM" id="MobiDB-lite"/>
    </source>
</evidence>
<accession>A0A6J6A6C5</accession>
<dbReference type="EMBL" id="CAFBIY010000188">
    <property type="protein sequence ID" value="CAB4853022.1"/>
    <property type="molecule type" value="Genomic_DNA"/>
</dbReference>
<protein>
    <submittedName>
        <fullName evidence="3">Unannotated protein</fullName>
    </submittedName>
</protein>
<evidence type="ECO:0000313" key="6">
    <source>
        <dbReference type="EMBL" id="CAB4961679.1"/>
    </source>
</evidence>
<keyword evidence="2" id="KW-0812">Transmembrane</keyword>
<feature type="transmembrane region" description="Helical" evidence="2">
    <location>
        <begin position="52"/>
        <end position="71"/>
    </location>
</feature>
<evidence type="ECO:0000313" key="7">
    <source>
        <dbReference type="EMBL" id="CAB4971561.1"/>
    </source>
</evidence>
<evidence type="ECO:0000256" key="2">
    <source>
        <dbReference type="SAM" id="Phobius"/>
    </source>
</evidence>
<evidence type="ECO:0000313" key="4">
    <source>
        <dbReference type="EMBL" id="CAB4741802.1"/>
    </source>
</evidence>
<feature type="region of interest" description="Disordered" evidence="1">
    <location>
        <begin position="23"/>
        <end position="47"/>
    </location>
</feature>
<dbReference type="AlphaFoldDB" id="A0A6J6A6C5"/>
<organism evidence="3">
    <name type="scientific">freshwater metagenome</name>
    <dbReference type="NCBI Taxonomy" id="449393"/>
    <lineage>
        <taxon>unclassified sequences</taxon>
        <taxon>metagenomes</taxon>
        <taxon>ecological metagenomes</taxon>
    </lineage>
</organism>
<gene>
    <name evidence="4" type="ORF">UFOPK2656_02957</name>
    <name evidence="5" type="ORF">UFOPK3267_02546</name>
    <name evidence="6" type="ORF">UFOPK3651_03556</name>
    <name evidence="7" type="ORF">UFOPK3931_00166</name>
    <name evidence="3" type="ORF">UFOPK4189_02652</name>
</gene>
<keyword evidence="2" id="KW-0472">Membrane</keyword>
<proteinExistence type="predicted"/>
<feature type="compositionally biased region" description="Basic residues" evidence="1">
    <location>
        <begin position="27"/>
        <end position="37"/>
    </location>
</feature>
<reference evidence="3" key="1">
    <citation type="submission" date="2020-05" db="EMBL/GenBank/DDBJ databases">
        <authorList>
            <person name="Chiriac C."/>
            <person name="Salcher M."/>
            <person name="Ghai R."/>
            <person name="Kavagutti S V."/>
        </authorList>
    </citation>
    <scope>NUCLEOTIDE SEQUENCE</scope>
</reference>
<dbReference type="EMBL" id="CAFBMT010000057">
    <property type="protein sequence ID" value="CAB4961679.1"/>
    <property type="molecule type" value="Genomic_DNA"/>
</dbReference>
<keyword evidence="2" id="KW-1133">Transmembrane helix</keyword>
<sequence>MPRRYVQRSSGGQFVVKLGCQSDARSGRKPLGIRHPKGTNNTMSTSSTTKRVGLGLIAATLAAGLTMGSGISSVKADPTQLDAYVGMGSDTTQDVINAMSGFNYGLDYNAINSGSATGYKHIISFNAAPAQTAGDNCITPVLNGPTFTRPNGSGAGRKALYQATSGVGLGWTGASFTLDNSTVLPTCATLVNISGAVNFARSSSVGTTTGTDEVYVPFGRDAVTYISYRPGGGAALATLTRKNLIDAYASATRVTVADPDGTGTVTIVPCGVQTSSGTMSFFKTIVTLASTGSEQAAVALCTPAEVNRLQESKGDQLKAKGDAFYAGTLGAGAYTADTQLVVIAPMSAAGYIAQANGVSDPNGYTNVTLGGISDDGTTGTGGADLGSPTTGTAPNLAPNLTFYASAGVGRDVYNVFKRSSIINTGTGFTLTNGLVALFLDTNVAANGTAGAPNNTSANNSSKLCQNSTVIEKFGFGQISNCGDYSLTKAWGSDAASA</sequence>
<dbReference type="EMBL" id="CAESGF010000020">
    <property type="protein sequence ID" value="CAB4364895.1"/>
    <property type="molecule type" value="Genomic_DNA"/>
</dbReference>
<evidence type="ECO:0000313" key="5">
    <source>
        <dbReference type="EMBL" id="CAB4853022.1"/>
    </source>
</evidence>
<evidence type="ECO:0000313" key="3">
    <source>
        <dbReference type="EMBL" id="CAB4364895.1"/>
    </source>
</evidence>